<evidence type="ECO:0000256" key="10">
    <source>
        <dbReference type="SAM" id="Phobius"/>
    </source>
</evidence>
<feature type="compositionally biased region" description="Polar residues" evidence="9">
    <location>
        <begin position="1835"/>
        <end position="1893"/>
    </location>
</feature>
<dbReference type="Pfam" id="PF00041">
    <property type="entry name" value="fn3"/>
    <property type="match status" value="5"/>
</dbReference>
<dbReference type="SMART" id="SM00408">
    <property type="entry name" value="IGc2"/>
    <property type="match status" value="2"/>
</dbReference>
<dbReference type="SMART" id="SM00409">
    <property type="entry name" value="IG"/>
    <property type="match status" value="4"/>
</dbReference>
<keyword evidence="14" id="KW-0675">Receptor</keyword>
<dbReference type="Pfam" id="PF07679">
    <property type="entry name" value="I-set"/>
    <property type="match status" value="1"/>
</dbReference>
<evidence type="ECO:0000256" key="8">
    <source>
        <dbReference type="ARBA" id="ARBA00023180"/>
    </source>
</evidence>
<dbReference type="InterPro" id="IPR003599">
    <property type="entry name" value="Ig_sub"/>
</dbReference>
<feature type="compositionally biased region" description="Polar residues" evidence="9">
    <location>
        <begin position="1521"/>
        <end position="1531"/>
    </location>
</feature>
<dbReference type="PANTHER" id="PTHR44170">
    <property type="entry name" value="PROTEIN SIDEKICK"/>
    <property type="match status" value="1"/>
</dbReference>
<dbReference type="InterPro" id="IPR007110">
    <property type="entry name" value="Ig-like_dom"/>
</dbReference>
<evidence type="ECO:0000313" key="14">
    <source>
        <dbReference type="EMBL" id="THD26986.1"/>
    </source>
</evidence>
<feature type="chain" id="PRO_5020039005" evidence="11">
    <location>
        <begin position="19"/>
        <end position="1972"/>
    </location>
</feature>
<accession>A0A4E0RH53</accession>
<evidence type="ECO:0000259" key="13">
    <source>
        <dbReference type="PROSITE" id="PS50853"/>
    </source>
</evidence>
<evidence type="ECO:0000256" key="11">
    <source>
        <dbReference type="SAM" id="SignalP"/>
    </source>
</evidence>
<evidence type="ECO:0000259" key="12">
    <source>
        <dbReference type="PROSITE" id="PS50835"/>
    </source>
</evidence>
<dbReference type="InterPro" id="IPR036116">
    <property type="entry name" value="FN3_sf"/>
</dbReference>
<feature type="compositionally biased region" description="Polar residues" evidence="9">
    <location>
        <begin position="1902"/>
        <end position="1917"/>
    </location>
</feature>
<dbReference type="GO" id="GO:0016020">
    <property type="term" value="C:membrane"/>
    <property type="evidence" value="ECO:0007669"/>
    <property type="project" value="UniProtKB-SubCell"/>
</dbReference>
<dbReference type="PROSITE" id="PS50853">
    <property type="entry name" value="FN3"/>
    <property type="match status" value="5"/>
</dbReference>
<feature type="region of interest" description="Disordered" evidence="9">
    <location>
        <begin position="1599"/>
        <end position="1632"/>
    </location>
</feature>
<keyword evidence="7" id="KW-1015">Disulfide bond</keyword>
<feature type="domain" description="Fibronectin type-III" evidence="13">
    <location>
        <begin position="1263"/>
        <end position="1364"/>
    </location>
</feature>
<comment type="caution">
    <text evidence="14">The sequence shown here is derived from an EMBL/GenBank/DDBJ whole genome shotgun (WGS) entry which is preliminary data.</text>
</comment>
<comment type="similarity">
    <text evidence="2">Belongs to the immunoglobulin superfamily. DCC family.</text>
</comment>
<dbReference type="CDD" id="cd00063">
    <property type="entry name" value="FN3"/>
    <property type="match status" value="5"/>
</dbReference>
<feature type="compositionally biased region" description="Polar residues" evidence="9">
    <location>
        <begin position="1611"/>
        <end position="1632"/>
    </location>
</feature>
<feature type="region of interest" description="Disordered" evidence="9">
    <location>
        <begin position="1461"/>
        <end position="1498"/>
    </location>
</feature>
<evidence type="ECO:0000256" key="5">
    <source>
        <dbReference type="ARBA" id="ARBA00022989"/>
    </source>
</evidence>
<dbReference type="FunFam" id="2.60.40.10:FF:000028">
    <property type="entry name" value="Neuronal cell adhesion molecule"/>
    <property type="match status" value="1"/>
</dbReference>
<evidence type="ECO:0000256" key="4">
    <source>
        <dbReference type="ARBA" id="ARBA00022737"/>
    </source>
</evidence>
<feature type="domain" description="Ig-like" evidence="12">
    <location>
        <begin position="370"/>
        <end position="503"/>
    </location>
</feature>
<protein>
    <submittedName>
        <fullName evidence="14">Netrin receptor DCC</fullName>
    </submittedName>
</protein>
<dbReference type="InterPro" id="IPR013098">
    <property type="entry name" value="Ig_I-set"/>
</dbReference>
<feature type="compositionally biased region" description="Low complexity" evidence="9">
    <location>
        <begin position="1822"/>
        <end position="1834"/>
    </location>
</feature>
<feature type="domain" description="Fibronectin type-III" evidence="13">
    <location>
        <begin position="643"/>
        <end position="739"/>
    </location>
</feature>
<feature type="domain" description="Ig-like" evidence="12">
    <location>
        <begin position="182"/>
        <end position="324"/>
    </location>
</feature>
<name>A0A4E0RH53_FASHE</name>
<evidence type="ECO:0000256" key="3">
    <source>
        <dbReference type="ARBA" id="ARBA00022692"/>
    </source>
</evidence>
<feature type="domain" description="Fibronectin type-III" evidence="13">
    <location>
        <begin position="868"/>
        <end position="961"/>
    </location>
</feature>
<dbReference type="Pfam" id="PF06583">
    <property type="entry name" value="Neogenin_C"/>
    <property type="match status" value="1"/>
</dbReference>
<keyword evidence="15" id="KW-1185">Reference proteome</keyword>
<evidence type="ECO:0000256" key="1">
    <source>
        <dbReference type="ARBA" id="ARBA00004479"/>
    </source>
</evidence>
<evidence type="ECO:0000313" key="15">
    <source>
        <dbReference type="Proteomes" id="UP000230066"/>
    </source>
</evidence>
<evidence type="ECO:0000256" key="6">
    <source>
        <dbReference type="ARBA" id="ARBA00023136"/>
    </source>
</evidence>
<dbReference type="Proteomes" id="UP000230066">
    <property type="component" value="Unassembled WGS sequence"/>
</dbReference>
<dbReference type="SUPFAM" id="SSF49265">
    <property type="entry name" value="Fibronectin type III"/>
    <property type="match status" value="4"/>
</dbReference>
<feature type="domain" description="Ig-like" evidence="12">
    <location>
        <begin position="508"/>
        <end position="622"/>
    </location>
</feature>
<dbReference type="PROSITE" id="PS50835">
    <property type="entry name" value="IG_LIKE"/>
    <property type="match status" value="3"/>
</dbReference>
<keyword evidence="5 10" id="KW-1133">Transmembrane helix</keyword>
<dbReference type="InterPro" id="IPR003961">
    <property type="entry name" value="FN3_dom"/>
</dbReference>
<dbReference type="GO" id="GO:0098609">
    <property type="term" value="P:cell-cell adhesion"/>
    <property type="evidence" value="ECO:0007669"/>
    <property type="project" value="TreeGrafter"/>
</dbReference>
<dbReference type="InterPro" id="IPR003598">
    <property type="entry name" value="Ig_sub2"/>
</dbReference>
<feature type="domain" description="Fibronectin type-III" evidence="13">
    <location>
        <begin position="742"/>
        <end position="865"/>
    </location>
</feature>
<keyword evidence="8" id="KW-0325">Glycoprotein</keyword>
<dbReference type="CDD" id="cd00096">
    <property type="entry name" value="Ig"/>
    <property type="match status" value="1"/>
</dbReference>
<feature type="transmembrane region" description="Helical" evidence="10">
    <location>
        <begin position="1426"/>
        <end position="1449"/>
    </location>
</feature>
<dbReference type="SMART" id="SM00060">
    <property type="entry name" value="FN3"/>
    <property type="match status" value="7"/>
</dbReference>
<evidence type="ECO:0000256" key="2">
    <source>
        <dbReference type="ARBA" id="ARBA00009588"/>
    </source>
</evidence>
<dbReference type="SUPFAM" id="SSF48726">
    <property type="entry name" value="Immunoglobulin"/>
    <property type="match status" value="2"/>
</dbReference>
<feature type="signal peptide" evidence="11">
    <location>
        <begin position="1"/>
        <end position="18"/>
    </location>
</feature>
<evidence type="ECO:0000256" key="9">
    <source>
        <dbReference type="SAM" id="MobiDB-lite"/>
    </source>
</evidence>
<feature type="region of interest" description="Disordered" evidence="9">
    <location>
        <begin position="1516"/>
        <end position="1542"/>
    </location>
</feature>
<dbReference type="PANTHER" id="PTHR44170:SF54">
    <property type="entry name" value="FI24025P1"/>
    <property type="match status" value="1"/>
</dbReference>
<sequence>MDIFIITSLVLVMPSIHSLPAVTFIEEPVDVIVPWKGHSELTCRVNYSGAVYSWSARRYAPIDLHYSNGFLVPTRSLKKTVESETEVIKSQWCHPQSEGRLTIIYPGSPDPPETTSSEKIANSTWRLTGAPWLEGVYRCKATIPGYGSLLSRWAQVRLSDLFLEPGATVTSNQIATVSRSAPSVSAVNGIPSLGGGSYWPGEVVVLRCPIKAISEEDAIYRWYFASTDGSLMQPVGLNPTTVTGFGFATTALDDGRWLEIRLGQIEKRSQESAQKLPRQQYTVHMTNQISNSVLATAGFGEYFCKVKIPRTWATSNFPEGSQLNLTGPYIPVYLAPGAQEPVKSTLEEDVQPVWVVTPDILVRVELPSPPGVHEAQFKEEELKDRSDGSTTTLWRPAGGSVTLLCAVNLRGHSTESADLNWWSWGSIHVGRMTPETTSVGHNYRLEWTKDGTVVSAEGADGRVSNIGTGHLRIRELQLGDSGVYECRVIRPHMALGRSSITLSVGHAPKLVGPTEQTVSGHIQAEKNMSCTFVTQPDASFTWTKNAEPVKHSQYFRIGQWSTAGSHDQPDKADQGTNMTNWSVQQRTELSIYGLLPNDEGYFQCFAVNRFGSSQAIYALHVRSPFLTGYQTLGGGQHYSIPLAPSHASVQGLGDTQAYITWTPSEPALKAGLNDSIGYMIRLRTQGTPQGLILNTSKPALLLTDLRPDSHYNVEVFTVNLSNGHHSPDSTSVHFRTKPLVYRPSAVTDLAADAGEFRTLVISWKLPLKPNIPRQPDDEISHYRITMFNLKPNMSTDHLHGTQTKPMHISIPVHQIRRHGDRFTHVVPDLTPDTFYQVSVQAVTVNNVTGYPAFLSSSARVASRPPSKPPTQVRVQAIGARVATVTWQPPPEQYRNGELIFYRINISCEDWLRPRQIDVLNSTSQLIRGLIKGTKYELTVSAATRGGNGPDSTLVAFTTMNEENAADREASQTESGYFLRGDEDLNPYGATHEKARLTDLKRSTQLNAVENLRTIEDERSILLLWSPPIMWSSRDAKASPALDRYVVKWGQLYPGPQSVTVPANQTRLLIDNLEADTPYMIEVSVYNKNQEAASAMISGRTKPAQFRHRLLIPINLQVTSVDPDGAVVIWDEPKCSAQSIDTISAVECLNKELIKYYQVAYRMIGVKEDKASLTLDSSTETEETDTLEAEASLTDTRLDLSMHMLNVSRTVVRLEQLQAGRRYSVMVRAVGKAPLSTGNQEYDLTSEWSMEQVFETPEHKPGDAPHDVSLTALPFTPGDGPVSVQVSWQPPLRPHGRLIGYILYFTADRQLPLHQWSKRRLPADSLNTVLSGLFRGSIYFVQLRARNQHGNGPLSPIRLYRTPDVFGQGGGVIPLGRTYHNATSIPSEFLTFGQTMIDDLNSGSPELGAVQQSVGKPEGARSNNTPMLAVGTLTGLGLLGLAVLLAVIWWRRHRRPFIPVLSYKSSGSHEDSAPNPDGLRSLSKTGSIGSHGAKRGRGAYPNQDIALLMSNGEALNSADPCSPQTMSVQPRVTPTGRHAPNDQLTTSVQLSTGSARPLNVANALHAALLQQQLQNHNRTPSWDRDSDSLQFASVSLQRQADGTPIPGLFDMNPSNNTPTRTGSASTNSGPGSVCTPTRTTGNPAYQTQTGAGFAPEVSMAHSYASSSLGVTPGTVPLILPRSPLNQYQLGASPGYAGGLLNGTAAVVAAVSSSGGLLMPSYYPTTMAYQAIQGSAIPGQPMFLPTTGSPNMFGAQNSSFPVVNAQYLATNSISVNVPRVNAADLMSFTSSDDIRPIMSTSVHKEGSSLDEAISTSPAVPNAATSTSLTNTNTTLTGPNYSNHSATNDIQLAPTYSNTRTTSGRVKQSRINGANSQNRKGSMNSPNSQTNSSNIWSPKRRPPQTAKSDQSRSNVESRPVTNGKDSKARPDSENGDGAEDEMNKAFSTEELSQEMANLEGLMKDLSAITREEFNC</sequence>
<keyword evidence="11" id="KW-0732">Signal</keyword>
<dbReference type="EMBL" id="JXXN02000563">
    <property type="protein sequence ID" value="THD26986.1"/>
    <property type="molecule type" value="Genomic_DNA"/>
</dbReference>
<reference evidence="14" key="1">
    <citation type="submission" date="2019-03" db="EMBL/GenBank/DDBJ databases">
        <title>Improved annotation for the trematode Fasciola hepatica.</title>
        <authorList>
            <person name="Choi Y.-J."/>
            <person name="Martin J."/>
            <person name="Mitreva M."/>
        </authorList>
    </citation>
    <scope>NUCLEOTIDE SEQUENCE [LARGE SCALE GENOMIC DNA]</scope>
</reference>
<feature type="region of interest" description="Disordered" evidence="9">
    <location>
        <begin position="1800"/>
        <end position="1946"/>
    </location>
</feature>
<dbReference type="InterPro" id="IPR010560">
    <property type="entry name" value="Neogenin_C"/>
</dbReference>
<dbReference type="Gene3D" id="2.60.40.10">
    <property type="entry name" value="Immunoglobulins"/>
    <property type="match status" value="8"/>
</dbReference>
<keyword evidence="6 10" id="KW-0472">Membrane</keyword>
<proteinExistence type="inferred from homology"/>
<dbReference type="InterPro" id="IPR013783">
    <property type="entry name" value="Ig-like_fold"/>
</dbReference>
<evidence type="ECO:0000256" key="7">
    <source>
        <dbReference type="ARBA" id="ARBA00023157"/>
    </source>
</evidence>
<keyword evidence="4" id="KW-0677">Repeat</keyword>
<gene>
    <name evidence="14" type="ORF">D915_002127</name>
</gene>
<feature type="domain" description="Fibronectin type-III" evidence="13">
    <location>
        <begin position="1007"/>
        <end position="1103"/>
    </location>
</feature>
<keyword evidence="3 10" id="KW-0812">Transmembrane</keyword>
<comment type="subcellular location">
    <subcellularLocation>
        <location evidence="1">Membrane</location>
        <topology evidence="1">Single-pass type I membrane protein</topology>
    </subcellularLocation>
</comment>
<dbReference type="InterPro" id="IPR036179">
    <property type="entry name" value="Ig-like_dom_sf"/>
</dbReference>
<organism evidence="14 15">
    <name type="scientific">Fasciola hepatica</name>
    <name type="common">Liver fluke</name>
    <dbReference type="NCBI Taxonomy" id="6192"/>
    <lineage>
        <taxon>Eukaryota</taxon>
        <taxon>Metazoa</taxon>
        <taxon>Spiralia</taxon>
        <taxon>Lophotrochozoa</taxon>
        <taxon>Platyhelminthes</taxon>
        <taxon>Trematoda</taxon>
        <taxon>Digenea</taxon>
        <taxon>Plagiorchiida</taxon>
        <taxon>Echinostomata</taxon>
        <taxon>Echinostomatoidea</taxon>
        <taxon>Fasciolidae</taxon>
        <taxon>Fasciola</taxon>
    </lineage>
</organism>